<dbReference type="InterPro" id="IPR014721">
    <property type="entry name" value="Ribsml_uS5_D2-typ_fold_subgr"/>
</dbReference>
<dbReference type="Proteomes" id="UP000192813">
    <property type="component" value="Unassembled WGS sequence"/>
</dbReference>
<proteinExistence type="predicted"/>
<gene>
    <name evidence="9" type="ORF">A6J77_007535</name>
</gene>
<keyword evidence="5 9" id="KW-0418">Kinase</keyword>
<evidence type="ECO:0000313" key="10">
    <source>
        <dbReference type="Proteomes" id="UP000192813"/>
    </source>
</evidence>
<keyword evidence="6" id="KW-0067">ATP-binding</keyword>
<keyword evidence="4" id="KW-0547">Nucleotide-binding</keyword>
<dbReference type="GO" id="GO:0004631">
    <property type="term" value="F:phosphomevalonate kinase activity"/>
    <property type="evidence" value="ECO:0007669"/>
    <property type="project" value="UniProtKB-EC"/>
</dbReference>
<dbReference type="SUPFAM" id="SSF54211">
    <property type="entry name" value="Ribosomal protein S5 domain 2-like"/>
    <property type="match status" value="1"/>
</dbReference>
<dbReference type="SUPFAM" id="SSF55060">
    <property type="entry name" value="GHMP Kinase, C-terminal domain"/>
    <property type="match status" value="1"/>
</dbReference>
<evidence type="ECO:0000259" key="7">
    <source>
        <dbReference type="Pfam" id="PF00288"/>
    </source>
</evidence>
<dbReference type="Pfam" id="PF00288">
    <property type="entry name" value="GHMP_kinases_N"/>
    <property type="match status" value="1"/>
</dbReference>
<comment type="pathway">
    <text evidence="1">Isoprenoid biosynthesis; isopentenyl diphosphate biosynthesis via mevalonate pathway; isopentenyl diphosphate from (R)-mevalonate: step 2/3.</text>
</comment>
<dbReference type="Gene3D" id="3.30.230.10">
    <property type="match status" value="1"/>
</dbReference>
<dbReference type="GO" id="GO:0019287">
    <property type="term" value="P:isopentenyl diphosphate biosynthetic process, mevalonate pathway"/>
    <property type="evidence" value="ECO:0007669"/>
    <property type="project" value="UniProtKB-UniPathway"/>
</dbReference>
<evidence type="ECO:0000256" key="6">
    <source>
        <dbReference type="ARBA" id="ARBA00022840"/>
    </source>
</evidence>
<evidence type="ECO:0000256" key="2">
    <source>
        <dbReference type="ARBA" id="ARBA00012958"/>
    </source>
</evidence>
<dbReference type="InterPro" id="IPR020568">
    <property type="entry name" value="Ribosomal_Su5_D2-typ_SF"/>
</dbReference>
<evidence type="ECO:0000256" key="1">
    <source>
        <dbReference type="ARBA" id="ARBA00005017"/>
    </source>
</evidence>
<dbReference type="PRINTS" id="PR00959">
    <property type="entry name" value="MEVGALKINASE"/>
</dbReference>
<comment type="caution">
    <text evidence="9">The sequence shown here is derived from an EMBL/GenBank/DDBJ whole genome shotgun (WGS) entry which is preliminary data.</text>
</comment>
<dbReference type="InterPro" id="IPR005917">
    <property type="entry name" value="Pmev_kinase_bact"/>
</dbReference>
<dbReference type="RefSeq" id="WP_083069604.1">
    <property type="nucleotide sequence ID" value="NZ_JALXKY010000002.1"/>
</dbReference>
<feature type="domain" description="GHMP kinase N-terminal" evidence="7">
    <location>
        <begin position="112"/>
        <end position="199"/>
    </location>
</feature>
<organism evidence="9 10">
    <name type="scientific">Aerococcus viridans</name>
    <dbReference type="NCBI Taxonomy" id="1377"/>
    <lineage>
        <taxon>Bacteria</taxon>
        <taxon>Bacillati</taxon>
        <taxon>Bacillota</taxon>
        <taxon>Bacilli</taxon>
        <taxon>Lactobacillales</taxon>
        <taxon>Aerococcaceae</taxon>
        <taxon>Aerococcus</taxon>
    </lineage>
</organism>
<evidence type="ECO:0000256" key="4">
    <source>
        <dbReference type="ARBA" id="ARBA00022741"/>
    </source>
</evidence>
<dbReference type="InterPro" id="IPR036554">
    <property type="entry name" value="GHMP_kinase_C_sf"/>
</dbReference>
<feature type="domain" description="GHMP kinase C-terminal" evidence="8">
    <location>
        <begin position="300"/>
        <end position="371"/>
    </location>
</feature>
<dbReference type="AlphaFoldDB" id="A0A2J9PP44"/>
<dbReference type="InterPro" id="IPR006204">
    <property type="entry name" value="GHMP_kinase_N_dom"/>
</dbReference>
<dbReference type="NCBIfam" id="TIGR01220">
    <property type="entry name" value="Pmev_kin_Gr_pos"/>
    <property type="match status" value="1"/>
</dbReference>
<accession>A0A2J9PP44</accession>
<evidence type="ECO:0000256" key="5">
    <source>
        <dbReference type="ARBA" id="ARBA00022777"/>
    </source>
</evidence>
<dbReference type="PANTHER" id="PTHR31814:SF2">
    <property type="entry name" value="PHOSPHOMEVALONATE KINASE"/>
    <property type="match status" value="1"/>
</dbReference>
<protein>
    <recommendedName>
        <fullName evidence="2">phosphomevalonate kinase</fullName>
        <ecNumber evidence="2">2.7.4.2</ecNumber>
    </recommendedName>
</protein>
<dbReference type="PANTHER" id="PTHR31814">
    <property type="match status" value="1"/>
</dbReference>
<dbReference type="UniPathway" id="UPA00057">
    <property type="reaction ID" value="UER00099"/>
</dbReference>
<evidence type="ECO:0000259" key="8">
    <source>
        <dbReference type="Pfam" id="PF08544"/>
    </source>
</evidence>
<evidence type="ECO:0000256" key="3">
    <source>
        <dbReference type="ARBA" id="ARBA00022679"/>
    </source>
</evidence>
<dbReference type="EMBL" id="NBTM02000001">
    <property type="protein sequence ID" value="PNL92087.1"/>
    <property type="molecule type" value="Genomic_DNA"/>
</dbReference>
<name>A0A2J9PP44_9LACT</name>
<dbReference type="Pfam" id="PF08544">
    <property type="entry name" value="GHMP_kinases_C"/>
    <property type="match status" value="1"/>
</dbReference>
<dbReference type="EC" id="2.7.4.2" evidence="2"/>
<dbReference type="GO" id="GO:0005524">
    <property type="term" value="F:ATP binding"/>
    <property type="evidence" value="ECO:0007669"/>
    <property type="project" value="UniProtKB-KW"/>
</dbReference>
<reference evidence="10" key="1">
    <citation type="submission" date="2017-12" db="EMBL/GenBank/DDBJ databases">
        <title>FDA dAtabase for Regulatory Grade micrObial Sequences (FDA-ARGOS): Supporting development and validation of Infectious Disease Dx tests.</title>
        <authorList>
            <person name="Hoffmann M."/>
            <person name="Allard M."/>
            <person name="Evans P."/>
            <person name="Brown E."/>
            <person name="Tallon L."/>
            <person name="Sadzewicz L."/>
            <person name="Sengamalay N."/>
            <person name="Ott S."/>
            <person name="Godinez A."/>
            <person name="Nagaraj S."/>
            <person name="Vavikolanu K."/>
            <person name="Aluvathingal J."/>
            <person name="Nadendla S."/>
            <person name="Sichtig H."/>
        </authorList>
    </citation>
    <scope>NUCLEOTIDE SEQUENCE [LARGE SCALE GENOMIC DNA]</scope>
    <source>
        <strain evidence="10">FDAARGOS_249</strain>
    </source>
</reference>
<dbReference type="InterPro" id="IPR035102">
    <property type="entry name" value="Phosphomevalonate_kinase"/>
</dbReference>
<evidence type="ECO:0000313" key="9">
    <source>
        <dbReference type="EMBL" id="PNL92087.1"/>
    </source>
</evidence>
<keyword evidence="3" id="KW-0808">Transferase</keyword>
<dbReference type="Gene3D" id="3.30.70.890">
    <property type="entry name" value="GHMP kinase, C-terminal domain"/>
    <property type="match status" value="1"/>
</dbReference>
<sequence length="394" mass="43571">MAQSYNDSTIIHTNNDTDAIKVAVPGKLFLAGEYAVVSSGQAALLTTVDAFLHLTLEVNSGQNGYLITNQADHPIAWTYDVNGQVVSNDPEAGEFPLIWQAMQTVIAYAEAVGMKSAATPDYFDLKIQSDLDAADGTKYGLGSSGAISVAVVSALLKFYKLDQDITESQWVYRVFKLVAIAQAQLGMVGSLGDVAASTQTGVIYYQNFDRSWFDQQAKSTGQEIHALTEEFWPELIIEQLPIDPDWTLSLVWSKEKASTEDLLKMVAHHISERELEEVMASFKQLAKRQVLMAKAAIQMNEWSLFKSAIKDNFDNILTYTQTLNKPYLTKSFKKALKLVTSEKTVAKISGAGAGDCAYAISSHADEAKAIQGLWRENDLVVLPFAFWQRNEQER</sequence>
<dbReference type="InterPro" id="IPR013750">
    <property type="entry name" value="GHMP_kinase_C_dom"/>
</dbReference>